<keyword evidence="2" id="KW-1185">Reference proteome</keyword>
<evidence type="ECO:0000313" key="1">
    <source>
        <dbReference type="EMBL" id="EAS03217.2"/>
    </source>
</evidence>
<dbReference type="AlphaFoldDB" id="I7MA16"/>
<gene>
    <name evidence="1" type="ORF">TTHERM_00535530</name>
</gene>
<accession>I7MA16</accession>
<sequence>MSQLMIKHNYNIGIKEWERPLGSVYKYQFINRKPDPNLFKPNHPSHSQVVIPHEHQTNQNKLQQHFTSETNKSFVKYINPEKRKPLLGTQDLTQSKFVEASLKHGFNYNRSTKSMSHQLHDFKDPATVPDVKWKPQRQRFNPITNEVYESDKLVKASQFDFYNDLKSKNRLTHNYSHIPQPKERIDIITGRKLPPF</sequence>
<dbReference type="GeneID" id="7826557"/>
<dbReference type="KEGG" id="tet:TTHERM_00535530"/>
<reference evidence="2" key="1">
    <citation type="journal article" date="2006" name="PLoS Biol.">
        <title>Macronuclear genome sequence of the ciliate Tetrahymena thermophila, a model eukaryote.</title>
        <authorList>
            <person name="Eisen J.A."/>
            <person name="Coyne R.S."/>
            <person name="Wu M."/>
            <person name="Wu D."/>
            <person name="Thiagarajan M."/>
            <person name="Wortman J.R."/>
            <person name="Badger J.H."/>
            <person name="Ren Q."/>
            <person name="Amedeo P."/>
            <person name="Jones K.M."/>
            <person name="Tallon L.J."/>
            <person name="Delcher A.L."/>
            <person name="Salzberg S.L."/>
            <person name="Silva J.C."/>
            <person name="Haas B.J."/>
            <person name="Majoros W.H."/>
            <person name="Farzad M."/>
            <person name="Carlton J.M."/>
            <person name="Smith R.K. Jr."/>
            <person name="Garg J."/>
            <person name="Pearlman R.E."/>
            <person name="Karrer K.M."/>
            <person name="Sun L."/>
            <person name="Manning G."/>
            <person name="Elde N.C."/>
            <person name="Turkewitz A.P."/>
            <person name="Asai D.J."/>
            <person name="Wilkes D.E."/>
            <person name="Wang Y."/>
            <person name="Cai H."/>
            <person name="Collins K."/>
            <person name="Stewart B.A."/>
            <person name="Lee S.R."/>
            <person name="Wilamowska K."/>
            <person name="Weinberg Z."/>
            <person name="Ruzzo W.L."/>
            <person name="Wloga D."/>
            <person name="Gaertig J."/>
            <person name="Frankel J."/>
            <person name="Tsao C.-C."/>
            <person name="Gorovsky M.A."/>
            <person name="Keeling P.J."/>
            <person name="Waller R.F."/>
            <person name="Patron N.J."/>
            <person name="Cherry J.M."/>
            <person name="Stover N.A."/>
            <person name="Krieger C.J."/>
            <person name="del Toro C."/>
            <person name="Ryder H.F."/>
            <person name="Williamson S.C."/>
            <person name="Barbeau R.A."/>
            <person name="Hamilton E.P."/>
            <person name="Orias E."/>
        </authorList>
    </citation>
    <scope>NUCLEOTIDE SEQUENCE [LARGE SCALE GENOMIC DNA]</scope>
    <source>
        <strain evidence="2">SB210</strain>
    </source>
</reference>
<dbReference type="EMBL" id="GG662495">
    <property type="protein sequence ID" value="EAS03217.2"/>
    <property type="molecule type" value="Genomic_DNA"/>
</dbReference>
<dbReference type="Proteomes" id="UP000009168">
    <property type="component" value="Unassembled WGS sequence"/>
</dbReference>
<evidence type="ECO:0000313" key="2">
    <source>
        <dbReference type="Proteomes" id="UP000009168"/>
    </source>
</evidence>
<dbReference type="InParanoid" id="I7MA16"/>
<proteinExistence type="predicted"/>
<name>I7MA16_TETTS</name>
<protein>
    <submittedName>
        <fullName evidence="1">Uncharacterized protein</fullName>
    </submittedName>
</protein>
<dbReference type="RefSeq" id="XP_001023462.2">
    <property type="nucleotide sequence ID" value="XM_001023462.3"/>
</dbReference>
<organism evidence="1 2">
    <name type="scientific">Tetrahymena thermophila (strain SB210)</name>
    <dbReference type="NCBI Taxonomy" id="312017"/>
    <lineage>
        <taxon>Eukaryota</taxon>
        <taxon>Sar</taxon>
        <taxon>Alveolata</taxon>
        <taxon>Ciliophora</taxon>
        <taxon>Intramacronucleata</taxon>
        <taxon>Oligohymenophorea</taxon>
        <taxon>Hymenostomatida</taxon>
        <taxon>Tetrahymenina</taxon>
        <taxon>Tetrahymenidae</taxon>
        <taxon>Tetrahymena</taxon>
    </lineage>
</organism>